<keyword evidence="4" id="KW-0804">Transcription</keyword>
<dbReference type="Pfam" id="PF02954">
    <property type="entry name" value="HTH_8"/>
    <property type="match status" value="1"/>
</dbReference>
<dbReference type="SUPFAM" id="SSF52172">
    <property type="entry name" value="CheY-like"/>
    <property type="match status" value="1"/>
</dbReference>
<dbReference type="SMART" id="SM00448">
    <property type="entry name" value="REC"/>
    <property type="match status" value="1"/>
</dbReference>
<dbReference type="SUPFAM" id="SSF46689">
    <property type="entry name" value="Homeodomain-like"/>
    <property type="match status" value="1"/>
</dbReference>
<keyword evidence="2" id="KW-0067">ATP-binding</keyword>
<feature type="domain" description="Response regulatory" evidence="7">
    <location>
        <begin position="10"/>
        <end position="126"/>
    </location>
</feature>
<keyword evidence="9" id="KW-1185">Reference proteome</keyword>
<name>A0ABQ6TKV3_9BACT</name>
<dbReference type="RefSeq" id="WP_151157814.1">
    <property type="nucleotide sequence ID" value="NZ_VZRA01000005.1"/>
</dbReference>
<accession>A0ABQ6TKV3</accession>
<dbReference type="EMBL" id="VZRA01000005">
    <property type="protein sequence ID" value="KAB0668841.1"/>
    <property type="molecule type" value="Genomic_DNA"/>
</dbReference>
<dbReference type="Proteomes" id="UP000798046">
    <property type="component" value="Unassembled WGS sequence"/>
</dbReference>
<dbReference type="InterPro" id="IPR025662">
    <property type="entry name" value="Sigma_54_int_dom_ATP-bd_1"/>
</dbReference>
<feature type="domain" description="Sigma-54 factor interaction" evidence="6">
    <location>
        <begin position="156"/>
        <end position="385"/>
    </location>
</feature>
<protein>
    <submittedName>
        <fullName evidence="8">Sigma-54-dependent Fis family transcriptional regulator</fullName>
    </submittedName>
</protein>
<gene>
    <name evidence="8" type="ORF">F6V30_15155</name>
</gene>
<evidence type="ECO:0000259" key="7">
    <source>
        <dbReference type="PROSITE" id="PS50110"/>
    </source>
</evidence>
<evidence type="ECO:0000256" key="2">
    <source>
        <dbReference type="ARBA" id="ARBA00022840"/>
    </source>
</evidence>
<keyword evidence="1" id="KW-0547">Nucleotide-binding</keyword>
<dbReference type="Pfam" id="PF25601">
    <property type="entry name" value="AAA_lid_14"/>
    <property type="match status" value="1"/>
</dbReference>
<dbReference type="Gene3D" id="1.10.8.60">
    <property type="match status" value="1"/>
</dbReference>
<reference evidence="8 9" key="1">
    <citation type="journal article" date="2020" name="Microorganisms">
        <title>Description of Three Novel Members in the Family Geobacteraceae, Oryzomonas japonicum gen. nov., sp. nov., Oryzomonas sagensis sp. nov., and Oryzomonas ruber sp. nov.</title>
        <authorList>
            <person name="Xu Z."/>
            <person name="Masuda Y."/>
            <person name="Hayakawa C."/>
            <person name="Ushijima N."/>
            <person name="Kawano K."/>
            <person name="Shiratori Y."/>
            <person name="Senoo K."/>
            <person name="Itoh H."/>
        </authorList>
    </citation>
    <scope>NUCLEOTIDE SEQUENCE [LARGE SCALE GENOMIC DNA]</scope>
    <source>
        <strain evidence="8 9">Red100</strain>
    </source>
</reference>
<dbReference type="Pfam" id="PF00072">
    <property type="entry name" value="Response_reg"/>
    <property type="match status" value="1"/>
</dbReference>
<evidence type="ECO:0000313" key="9">
    <source>
        <dbReference type="Proteomes" id="UP000798046"/>
    </source>
</evidence>
<dbReference type="InterPro" id="IPR002197">
    <property type="entry name" value="HTH_Fis"/>
</dbReference>
<evidence type="ECO:0000313" key="8">
    <source>
        <dbReference type="EMBL" id="KAB0668841.1"/>
    </source>
</evidence>
<comment type="caution">
    <text evidence="8">The sequence shown here is derived from an EMBL/GenBank/DDBJ whole genome shotgun (WGS) entry which is preliminary data.</text>
</comment>
<dbReference type="PANTHER" id="PTHR32071">
    <property type="entry name" value="TRANSCRIPTIONAL REGULATORY PROTEIN"/>
    <property type="match status" value="1"/>
</dbReference>
<dbReference type="CDD" id="cd00009">
    <property type="entry name" value="AAA"/>
    <property type="match status" value="1"/>
</dbReference>
<feature type="modified residue" description="4-aspartylphosphate" evidence="5">
    <location>
        <position position="61"/>
    </location>
</feature>
<dbReference type="SMART" id="SM00382">
    <property type="entry name" value="AAA"/>
    <property type="match status" value="1"/>
</dbReference>
<dbReference type="PROSITE" id="PS50045">
    <property type="entry name" value="SIGMA54_INTERACT_4"/>
    <property type="match status" value="1"/>
</dbReference>
<keyword evidence="3" id="KW-0805">Transcription regulation</keyword>
<evidence type="ECO:0000256" key="4">
    <source>
        <dbReference type="ARBA" id="ARBA00023163"/>
    </source>
</evidence>
<evidence type="ECO:0000256" key="3">
    <source>
        <dbReference type="ARBA" id="ARBA00023015"/>
    </source>
</evidence>
<dbReference type="PANTHER" id="PTHR32071:SF13">
    <property type="entry name" value="RESPONSE REGULATOR HSFA"/>
    <property type="match status" value="1"/>
</dbReference>
<sequence length="479" mass="53604">MKKNLYPAFSVLLVDDELPWLRSLTMALNGEGGINNIIQCQDSRQVLDIINEQNVGLVLLDLTMPHVSGEQLLTTISETFPSVFVIVITGMNQVDYAVRCMKVGAFDYYVKTNDVNRIITGILHAIRIIELQRESRDVRSRLLTDRLENPEAFSDIVTTSKKMFAIFQYIESIALSKQPVLITGESGVGKELIARALYKACAYDKPMVSVNIAGLDDAMFSDTLFGHKRGAFTGADDSRSGLVEQAEETILFLDEIGDLSQSSQVKLLRLLQDGEYYSVGGDQLKRTKSRFVLATNHDLLSKQQCGEFRKDLFYRLQTHHIHIPPLRERKEDIPLLLEHFVKAAAHELGLKCPPNIPKPIPALLSRYAFPGNIRELRSIVYDEVCRNKIMLSADGFKDVINYRQEIESNPDACILGDAAILQVFLNAQRLPTYSEVEDILTEAALDKAGGNQTLAARMLGISQPGLSKRISSCKNRINK</sequence>
<evidence type="ECO:0000256" key="5">
    <source>
        <dbReference type="PROSITE-ProRule" id="PRU00169"/>
    </source>
</evidence>
<evidence type="ECO:0000256" key="1">
    <source>
        <dbReference type="ARBA" id="ARBA00022741"/>
    </source>
</evidence>
<dbReference type="InterPro" id="IPR001789">
    <property type="entry name" value="Sig_transdc_resp-reg_receiver"/>
</dbReference>
<dbReference type="PRINTS" id="PR01590">
    <property type="entry name" value="HTHFIS"/>
</dbReference>
<dbReference type="InterPro" id="IPR003593">
    <property type="entry name" value="AAA+_ATPase"/>
</dbReference>
<dbReference type="SUPFAM" id="SSF52540">
    <property type="entry name" value="P-loop containing nucleoside triphosphate hydrolases"/>
    <property type="match status" value="1"/>
</dbReference>
<dbReference type="Gene3D" id="1.10.10.60">
    <property type="entry name" value="Homeodomain-like"/>
    <property type="match status" value="1"/>
</dbReference>
<dbReference type="Pfam" id="PF00158">
    <property type="entry name" value="Sigma54_activat"/>
    <property type="match status" value="1"/>
</dbReference>
<dbReference type="InterPro" id="IPR027417">
    <property type="entry name" value="P-loop_NTPase"/>
</dbReference>
<dbReference type="Gene3D" id="3.40.50.2300">
    <property type="match status" value="1"/>
</dbReference>
<keyword evidence="5" id="KW-0597">Phosphoprotein</keyword>
<dbReference type="InterPro" id="IPR009057">
    <property type="entry name" value="Homeodomain-like_sf"/>
</dbReference>
<organism evidence="8 9">
    <name type="scientific">Oryzomonas sagensis</name>
    <dbReference type="NCBI Taxonomy" id="2603857"/>
    <lineage>
        <taxon>Bacteria</taxon>
        <taxon>Pseudomonadati</taxon>
        <taxon>Thermodesulfobacteriota</taxon>
        <taxon>Desulfuromonadia</taxon>
        <taxon>Geobacterales</taxon>
        <taxon>Geobacteraceae</taxon>
        <taxon>Oryzomonas</taxon>
    </lineage>
</organism>
<dbReference type="InterPro" id="IPR002078">
    <property type="entry name" value="Sigma_54_int"/>
</dbReference>
<proteinExistence type="predicted"/>
<dbReference type="InterPro" id="IPR011006">
    <property type="entry name" value="CheY-like_superfamily"/>
</dbReference>
<dbReference type="PROSITE" id="PS50110">
    <property type="entry name" value="RESPONSE_REGULATORY"/>
    <property type="match status" value="1"/>
</dbReference>
<dbReference type="InterPro" id="IPR058031">
    <property type="entry name" value="AAA_lid_NorR"/>
</dbReference>
<evidence type="ECO:0000259" key="6">
    <source>
        <dbReference type="PROSITE" id="PS50045"/>
    </source>
</evidence>
<dbReference type="PROSITE" id="PS00675">
    <property type="entry name" value="SIGMA54_INTERACT_1"/>
    <property type="match status" value="1"/>
</dbReference>
<dbReference type="Gene3D" id="3.40.50.300">
    <property type="entry name" value="P-loop containing nucleotide triphosphate hydrolases"/>
    <property type="match status" value="1"/>
</dbReference>